<feature type="domain" description="Sec16 Sec23-binding" evidence="9">
    <location>
        <begin position="755"/>
        <end position="1016"/>
    </location>
</feature>
<evidence type="ECO:0000259" key="9">
    <source>
        <dbReference type="Pfam" id="PF12931"/>
    </source>
</evidence>
<dbReference type="GO" id="GO:0070973">
    <property type="term" value="P:protein localization to endoplasmic reticulum exit site"/>
    <property type="evidence" value="ECO:0007669"/>
    <property type="project" value="TreeGrafter"/>
</dbReference>
<sequence>MAEEPPASPKSAKFFIPEGVYFIEGYGYGYYDLNNQWVYWYPSDSDYYERDTVESKDKENGRDFFDALYTSSLDSPAAPPQHQQQQLQQQQQQQQQPQQQQEQDSTLLSHPQHTPQQHDLFANTPPHDSFQLATHHHSSQLDHPSQHETPTFLQPPTDSVQHQDLPFDAPNADVYPPPPAFLEDDQPPFLQQECSPQPTQQDLYTPQEVPQEPMFLQEAYTPQQSLYPTQPMVPQQQLHEDTAQFDPYVPLQQDSREITHQEQHQLNPYGPPVVEQPKHNVEPYAPPPPVMQQASQARTENVGHVEVHEEVHHVDAYAPPVVEKAVHQDPYDPLTVVQPGTYEQPQQEVHQVDPYATAPVVDQAVQEPSQPELQQTNPYAPAPTVEQVPEPSQPEVQQMNPYAPPPAAQQGTYQIDPYAPVEAPEIQQKAPPQQNPYAPQPPSIQRDPYSPQPASLQREAPQLDVYSPPPASLHKQVPTQLLQRDPYSPQTLQQEDLYAPQSNSLKQQGSHYTPPAALQQDLYSPKYQKQPSLQSPPSVQQGYLPGPPPPATQHAAQQPSHIPHDKPSNAPIISFGFGGKLVIHTPSSDSLDSPFTNSAVKSTPSSVAIYNLSTLLPPNLGAKFPGPLLGNTQTKKNQVVEYLDARISEEGFTNDQSKLTLLRVVKVLLLNNGVFSSKISQEIRQALLPDSEPRESSHKRAPSGLQITVPADETSPHIKPFPSSQTPYLVSSELNDEGDSTVATYTTTSKALNILQELLVKGQKRDAVYFALENQMWSHALIISSCVDKELWSESVNALTSHELGEGWDSLRVAYNLFAGTLNNSTPRASNWNMTAATLVSNLDSMDAQIALSNLGDKLINEGDIHAGHTCYLLAADTQKLKLLGYTGEGSDIDACRLTEILEYAYSLNPQHKKGDYVGLPHLQSHKLLHAWELTELDEISDANRYCEAIATTIKMSKGSPYYHPDLFIELKELSDRLSSRGDNNDKSWITKKMVRPSLDTLWNSMEGRLTKFIVGNDEDSQTPVAKSNEAAKDVGPFAQFTSIDESSTNGKLSRAASALDLPNWNGISDRRVSDSPAYLSPEMVYSQPRAASAMGGLAGMDGNAPGAYGRGPPVSTSNSLNSGASFNEDITPVATSFGAATATNKMPPPPPPPSALKSPFGHTDVPSEDFNAPEEIDENEGGNFISLMDSMSAPIIPSANGTAYMPTNNRTIDEIDELDEDDDLGFGNDSTKKAKEKRDKELKEKAAVNGGGFQAPAPDQVTQPGQKGPQPSAPQPPPAPASGWFSRSNTPVPEEKKPAEKRPELKQSASSSWLSRWWKKDDQQGNGPVKAKLGEQSSFYYDPAQKRWVNKNSDASSGSSPKMPPPPPRANTTSPGVGRPPAGRGSALKNSVSMDLKGGLSSSSATSAPLPARSPVAPPGPPAGPPTRPSSTTPGPMASSTSPPPPGSGQPTGRKAKKGGRPKYVAVNI</sequence>
<feature type="compositionally biased region" description="Low complexity" evidence="8">
    <location>
        <begin position="81"/>
        <end position="103"/>
    </location>
</feature>
<keyword evidence="3 7" id="KW-0813">Transport</keyword>
<dbReference type="Proteomes" id="UP000005242">
    <property type="component" value="Unassembled WGS sequence"/>
</dbReference>
<feature type="compositionally biased region" description="Low complexity" evidence="8">
    <location>
        <begin position="526"/>
        <end position="541"/>
    </location>
</feature>
<dbReference type="OrthoDB" id="8918678at2759"/>
<keyword evidence="7" id="KW-0472">Membrane</keyword>
<gene>
    <name evidence="11" type="ORF">WALSEDRAFT_65826</name>
</gene>
<feature type="region of interest" description="Disordered" evidence="8">
    <location>
        <begin position="1214"/>
        <end position="1470"/>
    </location>
</feature>
<feature type="region of interest" description="Disordered" evidence="8">
    <location>
        <begin position="71"/>
        <end position="204"/>
    </location>
</feature>
<evidence type="ECO:0000256" key="1">
    <source>
        <dbReference type="ARBA" id="ARBA00004397"/>
    </source>
</evidence>
<feature type="compositionally biased region" description="Polar residues" evidence="8">
    <location>
        <begin position="141"/>
        <end position="162"/>
    </location>
</feature>
<dbReference type="HOGENOM" id="CLU_257055_0_0_1"/>
<feature type="region of interest" description="Disordered" evidence="8">
    <location>
        <begin position="526"/>
        <end position="569"/>
    </location>
</feature>
<accession>I4Y7U1</accession>
<feature type="compositionally biased region" description="Polar residues" evidence="8">
    <location>
        <begin position="104"/>
        <end position="117"/>
    </location>
</feature>
<keyword evidence="12" id="KW-1185">Reference proteome</keyword>
<feature type="compositionally biased region" description="Basic and acidic residues" evidence="8">
    <location>
        <begin position="1231"/>
        <end position="1247"/>
    </location>
</feature>
<dbReference type="GeneID" id="18475055"/>
<dbReference type="GO" id="GO:0016192">
    <property type="term" value="P:vesicle-mediated transport"/>
    <property type="evidence" value="ECO:0007669"/>
    <property type="project" value="UniProtKB-KW"/>
</dbReference>
<feature type="compositionally biased region" description="Acidic residues" evidence="8">
    <location>
        <begin position="1172"/>
        <end position="1181"/>
    </location>
</feature>
<dbReference type="RefSeq" id="XP_006959962.1">
    <property type="nucleotide sequence ID" value="XM_006959900.1"/>
</dbReference>
<feature type="domain" description="Sec16 central conserved" evidence="10">
    <location>
        <begin position="570"/>
        <end position="672"/>
    </location>
</feature>
<feature type="compositionally biased region" description="Pro residues" evidence="8">
    <location>
        <begin position="1417"/>
        <end position="1429"/>
    </location>
</feature>
<feature type="compositionally biased region" description="Basic and acidic residues" evidence="8">
    <location>
        <begin position="1294"/>
        <end position="1306"/>
    </location>
</feature>
<comment type="function">
    <text evidence="6 7">Involved in the initiation of assembly of the COPII coat required for the formation of transport vesicles from the endoplasmic reticulum (ER) and the selection of cargo molecules. Also involved in autophagy.</text>
</comment>
<dbReference type="EMBL" id="JH668243">
    <property type="protein sequence ID" value="EIM20033.1"/>
    <property type="molecule type" value="Genomic_DNA"/>
</dbReference>
<dbReference type="InterPro" id="IPR024340">
    <property type="entry name" value="Sec16_CCD"/>
</dbReference>
<dbReference type="STRING" id="671144.I4Y7U1"/>
<feature type="compositionally biased region" description="Acidic residues" evidence="8">
    <location>
        <begin position="1215"/>
        <end position="1225"/>
    </location>
</feature>
<dbReference type="InParanoid" id="I4Y7U1"/>
<dbReference type="Pfam" id="PF12931">
    <property type="entry name" value="TPR_Sec16"/>
    <property type="match status" value="1"/>
</dbReference>
<dbReference type="Pfam" id="PF12932">
    <property type="entry name" value="Sec16"/>
    <property type="match status" value="1"/>
</dbReference>
<feature type="compositionally biased region" description="Pro residues" evidence="8">
    <location>
        <begin position="1272"/>
        <end position="1281"/>
    </location>
</feature>
<evidence type="ECO:0000256" key="2">
    <source>
        <dbReference type="ARBA" id="ARBA00005927"/>
    </source>
</evidence>
<feature type="region of interest" description="Disordered" evidence="8">
    <location>
        <begin position="688"/>
        <end position="724"/>
    </location>
</feature>
<dbReference type="InterPro" id="IPR024298">
    <property type="entry name" value="Sec16_Sec23-bd"/>
</dbReference>
<comment type="subcellular location">
    <subcellularLocation>
        <location evidence="1">Endoplasmic reticulum membrane</location>
        <topology evidence="1">Peripheral membrane protein</topology>
        <orientation evidence="1">Cytoplasmic side</orientation>
    </subcellularLocation>
</comment>
<keyword evidence="7" id="KW-0653">Protein transport</keyword>
<dbReference type="GO" id="GO:0006914">
    <property type="term" value="P:autophagy"/>
    <property type="evidence" value="ECO:0007669"/>
    <property type="project" value="UniProtKB-KW"/>
</dbReference>
<evidence type="ECO:0000256" key="8">
    <source>
        <dbReference type="SAM" id="MobiDB-lite"/>
    </source>
</evidence>
<feature type="compositionally biased region" description="Polar residues" evidence="8">
    <location>
        <begin position="1115"/>
        <end position="1126"/>
    </location>
</feature>
<evidence type="ECO:0000313" key="11">
    <source>
        <dbReference type="EMBL" id="EIM20033.1"/>
    </source>
</evidence>
<protein>
    <recommendedName>
        <fullName evidence="7">Protein transport protein sec16</fullName>
    </recommendedName>
</protein>
<dbReference type="GO" id="GO:0005789">
    <property type="term" value="C:endoplasmic reticulum membrane"/>
    <property type="evidence" value="ECO:0007669"/>
    <property type="project" value="UniProtKB-SubCell"/>
</dbReference>
<evidence type="ECO:0000256" key="3">
    <source>
        <dbReference type="ARBA" id="ARBA00022448"/>
    </source>
</evidence>
<organism evidence="11 12">
    <name type="scientific">Wallemia mellicola (strain ATCC MYA-4683 / CBS 633.66)</name>
    <name type="common">Wallemia sebi (CBS 633.66)</name>
    <dbReference type="NCBI Taxonomy" id="671144"/>
    <lineage>
        <taxon>Eukaryota</taxon>
        <taxon>Fungi</taxon>
        <taxon>Dikarya</taxon>
        <taxon>Basidiomycota</taxon>
        <taxon>Wallemiomycotina</taxon>
        <taxon>Wallemiomycetes</taxon>
        <taxon>Wallemiales</taxon>
        <taxon>Wallemiaceae</taxon>
        <taxon>Wallemia</taxon>
    </lineage>
</organism>
<feature type="compositionally biased region" description="Low complexity" evidence="8">
    <location>
        <begin position="427"/>
        <end position="437"/>
    </location>
</feature>
<feature type="compositionally biased region" description="Low complexity" evidence="8">
    <location>
        <begin position="1430"/>
        <end position="1442"/>
    </location>
</feature>
<keyword evidence="5 7" id="KW-0931">ER-Golgi transport</keyword>
<evidence type="ECO:0000256" key="7">
    <source>
        <dbReference type="RuleBase" id="RU364101"/>
    </source>
</evidence>
<feature type="compositionally biased region" description="Polar residues" evidence="8">
    <location>
        <begin position="366"/>
        <end position="378"/>
    </location>
</feature>
<evidence type="ECO:0000256" key="5">
    <source>
        <dbReference type="ARBA" id="ARBA00022892"/>
    </source>
</evidence>
<dbReference type="GO" id="GO:0012507">
    <property type="term" value="C:ER to Golgi transport vesicle membrane"/>
    <property type="evidence" value="ECO:0007669"/>
    <property type="project" value="TreeGrafter"/>
</dbReference>
<feature type="region of interest" description="Disordered" evidence="8">
    <location>
        <begin position="1141"/>
        <end position="1181"/>
    </location>
</feature>
<evidence type="ECO:0000313" key="12">
    <source>
        <dbReference type="Proteomes" id="UP000005242"/>
    </source>
</evidence>
<proteinExistence type="inferred from homology"/>
<feature type="compositionally biased region" description="Low complexity" evidence="8">
    <location>
        <begin position="385"/>
        <end position="398"/>
    </location>
</feature>
<dbReference type="eggNOG" id="KOG1913">
    <property type="taxonomic scope" value="Eukaryota"/>
</dbReference>
<dbReference type="GO" id="GO:0070971">
    <property type="term" value="C:endoplasmic reticulum exit site"/>
    <property type="evidence" value="ECO:0007669"/>
    <property type="project" value="UniProtKB-ARBA"/>
</dbReference>
<dbReference type="Gene3D" id="1.25.40.1030">
    <property type="match status" value="1"/>
</dbReference>
<feature type="region of interest" description="Disordered" evidence="8">
    <location>
        <begin position="1105"/>
        <end position="1128"/>
    </location>
</feature>
<dbReference type="GO" id="GO:0007030">
    <property type="term" value="P:Golgi organization"/>
    <property type="evidence" value="ECO:0007669"/>
    <property type="project" value="TreeGrafter"/>
</dbReference>
<feature type="region of interest" description="Disordered" evidence="8">
    <location>
        <begin position="426"/>
        <end position="457"/>
    </location>
</feature>
<feature type="compositionally biased region" description="Polar residues" evidence="8">
    <location>
        <begin position="192"/>
        <end position="204"/>
    </location>
</feature>
<dbReference type="PANTHER" id="PTHR13402">
    <property type="entry name" value="RGPR-RELATED"/>
    <property type="match status" value="1"/>
</dbReference>
<dbReference type="KEGG" id="wse:WALSEDRAFT_65826"/>
<evidence type="ECO:0000256" key="6">
    <source>
        <dbReference type="ARBA" id="ARBA00024687"/>
    </source>
</evidence>
<evidence type="ECO:0000256" key="4">
    <source>
        <dbReference type="ARBA" id="ARBA00022824"/>
    </source>
</evidence>
<dbReference type="OMA" id="AHRYCEA"/>
<dbReference type="CDD" id="cd09233">
    <property type="entry name" value="ACE1-Sec16-like"/>
    <property type="match status" value="1"/>
</dbReference>
<name>I4Y7U1_WALMC</name>
<dbReference type="GO" id="GO:0015031">
    <property type="term" value="P:protein transport"/>
    <property type="evidence" value="ECO:0007669"/>
    <property type="project" value="UniProtKB-KW"/>
</dbReference>
<comment type="similarity">
    <text evidence="2 7">Belongs to the SEC16 family.</text>
</comment>
<feature type="region of interest" description="Disordered" evidence="8">
    <location>
        <begin position="365"/>
        <end position="412"/>
    </location>
</feature>
<feature type="compositionally biased region" description="Low complexity" evidence="8">
    <location>
        <begin position="1402"/>
        <end position="1416"/>
    </location>
</feature>
<reference evidence="11 12" key="1">
    <citation type="journal article" date="2012" name="Fungal Genet. Biol.">
        <title>The genome of the xerotolerant mold Wallemia sebi reveals adaptations to osmotic stress and suggests cryptic sexual reproduction.</title>
        <authorList>
            <person name="Padamsee M."/>
            <person name="Kumar T.K.A."/>
            <person name="Riley R."/>
            <person name="Binder M."/>
            <person name="Boyd A."/>
            <person name="Calvo A.M."/>
            <person name="Furukawa K."/>
            <person name="Hesse C."/>
            <person name="Hohmann S."/>
            <person name="James T.Y."/>
            <person name="LaButti K."/>
            <person name="Lapidus A."/>
            <person name="Lindquist E."/>
            <person name="Lucas S."/>
            <person name="Miller K."/>
            <person name="Shantappa S."/>
            <person name="Grigoriev I.V."/>
            <person name="Hibbett D.S."/>
            <person name="McLaughlin D.J."/>
            <person name="Spatafora J.W."/>
            <person name="Aime M.C."/>
        </authorList>
    </citation>
    <scope>NUCLEOTIDE SEQUENCE [LARGE SCALE GENOMIC DNA]</scope>
    <source>
        <strain evidence="12">ATCC MYA-4683 / CBS 633.66</strain>
    </source>
</reference>
<dbReference type="PANTHER" id="PTHR13402:SF6">
    <property type="entry name" value="SECRETORY 16, ISOFORM I"/>
    <property type="match status" value="1"/>
</dbReference>
<keyword evidence="4 7" id="KW-0256">Endoplasmic reticulum</keyword>
<keyword evidence="7" id="KW-0072">Autophagy</keyword>
<evidence type="ECO:0000259" key="10">
    <source>
        <dbReference type="Pfam" id="PF12932"/>
    </source>
</evidence>